<dbReference type="GO" id="GO:0006364">
    <property type="term" value="P:rRNA processing"/>
    <property type="evidence" value="ECO:0007669"/>
    <property type="project" value="UniProtKB-KW"/>
</dbReference>
<reference evidence="14" key="1">
    <citation type="journal article" date="2020" name="Stud. Mycol.">
        <title>101 Dothideomycetes genomes: a test case for predicting lifestyles and emergence of pathogens.</title>
        <authorList>
            <person name="Haridas S."/>
            <person name="Albert R."/>
            <person name="Binder M."/>
            <person name="Bloem J."/>
            <person name="Labutti K."/>
            <person name="Salamov A."/>
            <person name="Andreopoulos B."/>
            <person name="Baker S."/>
            <person name="Barry K."/>
            <person name="Bills G."/>
            <person name="Bluhm B."/>
            <person name="Cannon C."/>
            <person name="Castanera R."/>
            <person name="Culley D."/>
            <person name="Daum C."/>
            <person name="Ezra D."/>
            <person name="Gonzalez J."/>
            <person name="Henrissat B."/>
            <person name="Kuo A."/>
            <person name="Liang C."/>
            <person name="Lipzen A."/>
            <person name="Lutzoni F."/>
            <person name="Magnuson J."/>
            <person name="Mondo S."/>
            <person name="Nolan M."/>
            <person name="Ohm R."/>
            <person name="Pangilinan J."/>
            <person name="Park H.-J."/>
            <person name="Ramirez L."/>
            <person name="Alfaro M."/>
            <person name="Sun H."/>
            <person name="Tritt A."/>
            <person name="Yoshinaga Y."/>
            <person name="Zwiers L.-H."/>
            <person name="Turgeon B."/>
            <person name="Goodwin S."/>
            <person name="Spatafora J."/>
            <person name="Crous P."/>
            <person name="Grigoriev I."/>
        </authorList>
    </citation>
    <scope>NUCLEOTIDE SEQUENCE</scope>
    <source>
        <strain evidence="14">CBS 121739</strain>
    </source>
</reference>
<dbReference type="GO" id="GO:0005524">
    <property type="term" value="F:ATP binding"/>
    <property type="evidence" value="ECO:0007669"/>
    <property type="project" value="UniProtKB-UniRule"/>
</dbReference>
<dbReference type="EMBL" id="ML996577">
    <property type="protein sequence ID" value="KAF2755315.1"/>
    <property type="molecule type" value="Genomic_DNA"/>
</dbReference>
<dbReference type="PROSITE" id="PS51194">
    <property type="entry name" value="HELICASE_CTER"/>
    <property type="match status" value="1"/>
</dbReference>
<dbReference type="Proteomes" id="UP000799437">
    <property type="component" value="Unassembled WGS sequence"/>
</dbReference>
<dbReference type="PANTHER" id="PTHR24031">
    <property type="entry name" value="RNA HELICASE"/>
    <property type="match status" value="1"/>
</dbReference>
<dbReference type="GO" id="GO:0003724">
    <property type="term" value="F:RNA helicase activity"/>
    <property type="evidence" value="ECO:0007669"/>
    <property type="project" value="UniProtKB-EC"/>
</dbReference>
<evidence type="ECO:0000313" key="14">
    <source>
        <dbReference type="EMBL" id="KAF2755315.1"/>
    </source>
</evidence>
<protein>
    <recommendedName>
        <fullName evidence="10">ATP-dependent RNA helicase</fullName>
        <ecNumber evidence="10">3.6.4.13</ecNumber>
    </recommendedName>
</protein>
<evidence type="ECO:0000256" key="3">
    <source>
        <dbReference type="ARBA" id="ARBA00022552"/>
    </source>
</evidence>
<keyword evidence="5 10" id="KW-0378">Hydrolase</keyword>
<evidence type="ECO:0000256" key="11">
    <source>
        <dbReference type="SAM" id="MobiDB-lite"/>
    </source>
</evidence>
<evidence type="ECO:0000313" key="15">
    <source>
        <dbReference type="Proteomes" id="UP000799437"/>
    </source>
</evidence>
<comment type="function">
    <text evidence="10">RNA helicase.</text>
</comment>
<dbReference type="GO" id="GO:0016787">
    <property type="term" value="F:hydrolase activity"/>
    <property type="evidence" value="ECO:0007669"/>
    <property type="project" value="UniProtKB-KW"/>
</dbReference>
<dbReference type="CDD" id="cd18787">
    <property type="entry name" value="SF2_C_DEAD"/>
    <property type="match status" value="1"/>
</dbReference>
<evidence type="ECO:0000256" key="8">
    <source>
        <dbReference type="ARBA" id="ARBA00022884"/>
    </source>
</evidence>
<evidence type="ECO:0000256" key="2">
    <source>
        <dbReference type="ARBA" id="ARBA00022517"/>
    </source>
</evidence>
<feature type="compositionally biased region" description="Polar residues" evidence="11">
    <location>
        <begin position="88"/>
        <end position="98"/>
    </location>
</feature>
<evidence type="ECO:0000256" key="9">
    <source>
        <dbReference type="ARBA" id="ARBA00023242"/>
    </source>
</evidence>
<feature type="compositionally biased region" description="Basic and acidic residues" evidence="11">
    <location>
        <begin position="767"/>
        <end position="793"/>
    </location>
</feature>
<dbReference type="AlphaFoldDB" id="A0A6A6VYL9"/>
<evidence type="ECO:0000256" key="6">
    <source>
        <dbReference type="ARBA" id="ARBA00022806"/>
    </source>
</evidence>
<dbReference type="Pfam" id="PF00271">
    <property type="entry name" value="Helicase_C"/>
    <property type="match status" value="1"/>
</dbReference>
<dbReference type="GO" id="GO:0005730">
    <property type="term" value="C:nucleolus"/>
    <property type="evidence" value="ECO:0007669"/>
    <property type="project" value="UniProtKB-SubCell"/>
</dbReference>
<feature type="region of interest" description="Disordered" evidence="11">
    <location>
        <begin position="750"/>
        <end position="808"/>
    </location>
</feature>
<evidence type="ECO:0000256" key="10">
    <source>
        <dbReference type="RuleBase" id="RU365068"/>
    </source>
</evidence>
<evidence type="ECO:0000256" key="5">
    <source>
        <dbReference type="ARBA" id="ARBA00022801"/>
    </source>
</evidence>
<dbReference type="SMART" id="SM00490">
    <property type="entry name" value="HELICc"/>
    <property type="match status" value="1"/>
</dbReference>
<keyword evidence="9" id="KW-0539">Nucleus</keyword>
<comment type="domain">
    <text evidence="10">The Q motif is unique to and characteristic of the DEAD box family of RNA helicases and controls ATP binding and hydrolysis.</text>
</comment>
<dbReference type="InterPro" id="IPR025313">
    <property type="entry name" value="SPB4-like_CTE"/>
</dbReference>
<feature type="compositionally biased region" description="Polar residues" evidence="11">
    <location>
        <begin position="106"/>
        <end position="121"/>
    </location>
</feature>
<evidence type="ECO:0000259" key="13">
    <source>
        <dbReference type="PROSITE" id="PS51194"/>
    </source>
</evidence>
<dbReference type="GO" id="GO:0003723">
    <property type="term" value="F:RNA binding"/>
    <property type="evidence" value="ECO:0007669"/>
    <property type="project" value="UniProtKB-UniRule"/>
</dbReference>
<evidence type="ECO:0000256" key="7">
    <source>
        <dbReference type="ARBA" id="ARBA00022840"/>
    </source>
</evidence>
<keyword evidence="7 10" id="KW-0067">ATP-binding</keyword>
<dbReference type="PROSITE" id="PS51192">
    <property type="entry name" value="HELICASE_ATP_BIND_1"/>
    <property type="match status" value="1"/>
</dbReference>
<keyword evidence="4 10" id="KW-0547">Nucleotide-binding</keyword>
<dbReference type="EC" id="3.6.4.13" evidence="10"/>
<dbReference type="Pfam" id="PF00270">
    <property type="entry name" value="DEAD"/>
    <property type="match status" value="1"/>
</dbReference>
<proteinExistence type="inferred from homology"/>
<dbReference type="OrthoDB" id="422663at2759"/>
<evidence type="ECO:0000259" key="12">
    <source>
        <dbReference type="PROSITE" id="PS51192"/>
    </source>
</evidence>
<feature type="compositionally biased region" description="Basic and acidic residues" evidence="11">
    <location>
        <begin position="58"/>
        <end position="69"/>
    </location>
</feature>
<feature type="region of interest" description="Disordered" evidence="11">
    <location>
        <begin position="482"/>
        <end position="507"/>
    </location>
</feature>
<dbReference type="InterPro" id="IPR027417">
    <property type="entry name" value="P-loop_NTPase"/>
</dbReference>
<feature type="region of interest" description="Disordered" evidence="11">
    <location>
        <begin position="27"/>
        <end position="135"/>
    </location>
</feature>
<feature type="compositionally biased region" description="Basic and acidic residues" evidence="11">
    <location>
        <begin position="495"/>
        <end position="504"/>
    </location>
</feature>
<keyword evidence="15" id="KW-1185">Reference proteome</keyword>
<dbReference type="InterPro" id="IPR014001">
    <property type="entry name" value="Helicase_ATP-bd"/>
</dbReference>
<evidence type="ECO:0000256" key="4">
    <source>
        <dbReference type="ARBA" id="ARBA00022741"/>
    </source>
</evidence>
<gene>
    <name evidence="14" type="ORF">EJ05DRAFT_478333</name>
</gene>
<comment type="similarity">
    <text evidence="10">Belongs to the DEAD box helicase family.</text>
</comment>
<dbReference type="GeneID" id="54485494"/>
<dbReference type="SMART" id="SM00487">
    <property type="entry name" value="DEXDc"/>
    <property type="match status" value="1"/>
</dbReference>
<dbReference type="SUPFAM" id="SSF52540">
    <property type="entry name" value="P-loop containing nucleoside triphosphate hydrolases"/>
    <property type="match status" value="2"/>
</dbReference>
<dbReference type="RefSeq" id="XP_033597766.1">
    <property type="nucleotide sequence ID" value="XM_033744440.1"/>
</dbReference>
<feature type="domain" description="Helicase ATP-binding" evidence="12">
    <location>
        <begin position="173"/>
        <end position="378"/>
    </location>
</feature>
<keyword evidence="3" id="KW-0698">rRNA processing</keyword>
<keyword evidence="2" id="KW-0690">Ribosome biogenesis</keyword>
<dbReference type="InterPro" id="IPR001650">
    <property type="entry name" value="Helicase_C-like"/>
</dbReference>
<dbReference type="CDD" id="cd17949">
    <property type="entry name" value="DEADc_DDX31"/>
    <property type="match status" value="1"/>
</dbReference>
<comment type="catalytic activity">
    <reaction evidence="10">
        <text>ATP + H2O = ADP + phosphate + H(+)</text>
        <dbReference type="Rhea" id="RHEA:13065"/>
        <dbReference type="ChEBI" id="CHEBI:15377"/>
        <dbReference type="ChEBI" id="CHEBI:15378"/>
        <dbReference type="ChEBI" id="CHEBI:30616"/>
        <dbReference type="ChEBI" id="CHEBI:43474"/>
        <dbReference type="ChEBI" id="CHEBI:456216"/>
        <dbReference type="EC" id="3.6.4.13"/>
    </reaction>
</comment>
<keyword evidence="6 10" id="KW-0347">Helicase</keyword>
<name>A0A6A6VYL9_9PEZI</name>
<dbReference type="Pfam" id="PF13959">
    <property type="entry name" value="CTE_SPB4"/>
    <property type="match status" value="1"/>
</dbReference>
<dbReference type="Gene3D" id="3.40.50.300">
    <property type="entry name" value="P-loop containing nucleotide triphosphate hydrolases"/>
    <property type="match status" value="2"/>
</dbReference>
<dbReference type="SMART" id="SM01178">
    <property type="entry name" value="DUF4217"/>
    <property type="match status" value="1"/>
</dbReference>
<comment type="subcellular location">
    <subcellularLocation>
        <location evidence="1">Nucleus</location>
        <location evidence="1">Nucleolus</location>
    </subcellularLocation>
</comment>
<keyword evidence="8 10" id="KW-0694">RNA-binding</keyword>
<sequence>MADDGMLLNFDIGDGIIAAKSTFKGGRWKDRMSAKRSAGYRRRLENTPATGVNAARKPNRESEHSDSETGARSAKRQRLDGNIGGSNGLPSSKTNSKGPQREVISSLFTYNPKSTTTSTAQTHEEAHVEPSNAPLNSELDTFTSLGLTASLASHLLSKMNIKAPTAIQKAAITQLLKEDSDAFIQAETGSGKTLAYLLPIVQRIMKISTEMKEVDGAPKDAINRKTGLFAIILAPTRELSKQIQVVLDSLLRCAHWIVSGIVIGGENKQSEKARLRKGVNILVATPGRLADHLQHTEALDASCVRWLVLDEGDRLMELGFENDIQKIVGVLNLRLKAAADRVKLPGLPAKRTTVLCSATMKVNVQRLGEISLREAIHIQKDPGDKDADQEAAKHAKEDEFSAPAQLKQSYAIVPAKLRLVSLIAYLKRAFERRGSVMKAIVFMSCADSVDFHFNIVTQLEKAKQEHRPPEKVTKEQVLGEQKDAAGEADAAQALDSEKTTEKTPKHNPFAKFVQGKTVDLTITHALSTLVSSQDNPVTAYRLHGSLPQALRTSTISRFSKSSTASVLIATDVASRGLDVPNVDLVLEYDPAFARDDHLHRIGRTARAGRDGRACVFLMPGCEEKYVETLVRDRRDTDGASHLLRQTSEDILKRAFTPNKPQTKVKGQLEAWDARATELQLKIERWILDAGDERRLEGAKRAFQGHVRAYATHVAAERDCFDIKELHLGHLAKAFALRDKPSGLGALERRVGAGSAAGKKGNRAGSRAGDESRTKADKGDEAEQAARKMREKIKMQKMMGTGADEFNLG</sequence>
<dbReference type="InterPro" id="IPR011545">
    <property type="entry name" value="DEAD/DEAH_box_helicase_dom"/>
</dbReference>
<organism evidence="14 15">
    <name type="scientific">Pseudovirgaria hyperparasitica</name>
    <dbReference type="NCBI Taxonomy" id="470096"/>
    <lineage>
        <taxon>Eukaryota</taxon>
        <taxon>Fungi</taxon>
        <taxon>Dikarya</taxon>
        <taxon>Ascomycota</taxon>
        <taxon>Pezizomycotina</taxon>
        <taxon>Dothideomycetes</taxon>
        <taxon>Dothideomycetes incertae sedis</taxon>
        <taxon>Acrospermales</taxon>
        <taxon>Acrospermaceae</taxon>
        <taxon>Pseudovirgaria</taxon>
    </lineage>
</organism>
<accession>A0A6A6VYL9</accession>
<feature type="domain" description="Helicase C-terminal" evidence="13">
    <location>
        <begin position="489"/>
        <end position="651"/>
    </location>
</feature>
<evidence type="ECO:0000256" key="1">
    <source>
        <dbReference type="ARBA" id="ARBA00004604"/>
    </source>
</evidence>